<dbReference type="EMBL" id="FJ529690">
    <property type="protein sequence ID" value="ACM90954.1"/>
    <property type="molecule type" value="Genomic_DNA"/>
</dbReference>
<sequence>MKIIPKFEIKIVPMSNAIKEYIKHKSGQNPNYNKVQFITDWKGGQVFNIQNPDLRGYIGDPVLVLVKNNSVIGIDYYSDEADEIHEKFVKENNITEDSFEVIDDEEEETDAEQE</sequence>
<dbReference type="GO" id="GO:0016853">
    <property type="term" value="F:isomerase activity"/>
    <property type="evidence" value="ECO:0007669"/>
    <property type="project" value="UniProtKB-KW"/>
</dbReference>
<proteinExistence type="predicted"/>
<keyword evidence="1" id="KW-0413">Isomerase</keyword>
<dbReference type="AlphaFoldDB" id="C0JZS4"/>
<organism evidence="1">
    <name type="scientific">uncultured bacterium URE12</name>
    <dbReference type="NCBI Taxonomy" id="581111"/>
    <lineage>
        <taxon>Bacteria</taxon>
        <taxon>environmental samples</taxon>
    </lineage>
</organism>
<evidence type="ECO:0000313" key="1">
    <source>
        <dbReference type="EMBL" id="ACM90954.1"/>
    </source>
</evidence>
<reference evidence="1" key="1">
    <citation type="submission" date="2008-11" db="EMBL/GenBank/DDBJ databases">
        <title>Isolation and characterization of a fructose-1,6-bisphosphatase in Bacteroides sp. from a rumen metagenomic library.</title>
        <authorList>
            <person name="Wang J."/>
            <person name="Liu K."/>
            <person name="Zhao S."/>
            <person name="Bu D."/>
            <person name="Li D."/>
            <person name="Yu P."/>
            <person name="Wei H."/>
            <person name="Zhou L."/>
        </authorList>
    </citation>
    <scope>NUCLEOTIDE SEQUENCE</scope>
</reference>
<accession>C0JZS4</accession>
<protein>
    <submittedName>
        <fullName evidence="1">Ribose-5-phosphate isomerase A</fullName>
    </submittedName>
</protein>
<name>C0JZS4_9BACT</name>